<feature type="domain" description="SGNH hydrolase-type esterase" evidence="1">
    <location>
        <begin position="53"/>
        <end position="227"/>
    </location>
</feature>
<name>A0ABV4SSE9_9ACTN</name>
<dbReference type="InterPro" id="IPR036514">
    <property type="entry name" value="SGNH_hydro_sf"/>
</dbReference>
<sequence>MLADIGTHLVRLPLPRPDGKYTVHLPEVLRSLIHDVRPVGGTLEPVARAPRWLVYGDSIVEGWAASRPQVAWPAVAGRALGVEGVNLGYAGAARGELASAQQLASLEADIITVAFGTNYWSRTPHTAGLLYETTLAFLAAVRTGHPRTPLLVVSPVHRPDAEATPNVLGANLAQLRDAVERATRDTLRGGDDRLSLLPGVGLLTPAHLVDGVHPGDEGHALLARAVAENLTGNKFRGTIFGKALD</sequence>
<comment type="caution">
    <text evidence="2">The sequence shown here is derived from an EMBL/GenBank/DDBJ whole genome shotgun (WGS) entry which is preliminary data.</text>
</comment>
<gene>
    <name evidence="2" type="ORF">ACEG43_35200</name>
</gene>
<organism evidence="2 3">
    <name type="scientific">Streptomyces aureus</name>
    <dbReference type="NCBI Taxonomy" id="193461"/>
    <lineage>
        <taxon>Bacteria</taxon>
        <taxon>Bacillati</taxon>
        <taxon>Actinomycetota</taxon>
        <taxon>Actinomycetes</taxon>
        <taxon>Kitasatosporales</taxon>
        <taxon>Streptomycetaceae</taxon>
        <taxon>Streptomyces</taxon>
    </lineage>
</organism>
<dbReference type="SUPFAM" id="SSF52266">
    <property type="entry name" value="SGNH hydrolase"/>
    <property type="match status" value="1"/>
</dbReference>
<dbReference type="Pfam" id="PF14606">
    <property type="entry name" value="Lipase_GDSL_3"/>
    <property type="match status" value="1"/>
</dbReference>
<keyword evidence="2" id="KW-0378">Hydrolase</keyword>
<protein>
    <submittedName>
        <fullName evidence="2">SGNH/GDSL hydrolase family protein</fullName>
    </submittedName>
</protein>
<dbReference type="GO" id="GO:0016787">
    <property type="term" value="F:hydrolase activity"/>
    <property type="evidence" value="ECO:0007669"/>
    <property type="project" value="UniProtKB-KW"/>
</dbReference>
<dbReference type="InterPro" id="IPR013830">
    <property type="entry name" value="SGNH_hydro"/>
</dbReference>
<dbReference type="Gene3D" id="3.40.50.1110">
    <property type="entry name" value="SGNH hydrolase"/>
    <property type="match status" value="1"/>
</dbReference>
<evidence type="ECO:0000313" key="2">
    <source>
        <dbReference type="EMBL" id="MFA3841386.1"/>
    </source>
</evidence>
<evidence type="ECO:0000313" key="3">
    <source>
        <dbReference type="Proteomes" id="UP001571476"/>
    </source>
</evidence>
<keyword evidence="3" id="KW-1185">Reference proteome</keyword>
<evidence type="ECO:0000259" key="1">
    <source>
        <dbReference type="Pfam" id="PF14606"/>
    </source>
</evidence>
<dbReference type="Proteomes" id="UP001571476">
    <property type="component" value="Unassembled WGS sequence"/>
</dbReference>
<dbReference type="EMBL" id="JBGOSP010000024">
    <property type="protein sequence ID" value="MFA3841386.1"/>
    <property type="molecule type" value="Genomic_DNA"/>
</dbReference>
<reference evidence="2 3" key="1">
    <citation type="submission" date="2024-08" db="EMBL/GenBank/DDBJ databases">
        <title>Genome sequence of Streptomyces aureus CACIA-1.46HGO.</title>
        <authorList>
            <person name="Evangelista-Martinez Z."/>
        </authorList>
    </citation>
    <scope>NUCLEOTIDE SEQUENCE [LARGE SCALE GENOMIC DNA]</scope>
    <source>
        <strain evidence="2 3">CACIA-1.46HGO</strain>
    </source>
</reference>
<dbReference type="RefSeq" id="WP_372565615.1">
    <property type="nucleotide sequence ID" value="NZ_JBGOSP010000024.1"/>
</dbReference>
<accession>A0ABV4SSE9</accession>
<proteinExistence type="predicted"/>